<protein>
    <submittedName>
        <fullName evidence="1">Uncharacterized protein</fullName>
    </submittedName>
</protein>
<evidence type="ECO:0000313" key="1">
    <source>
        <dbReference type="EMBL" id="EFQ88309.1"/>
    </source>
</evidence>
<dbReference type="EMBL" id="GL536450">
    <property type="protein sequence ID" value="EFQ88309.1"/>
    <property type="molecule type" value="Genomic_DNA"/>
</dbReference>
<proteinExistence type="predicted"/>
<gene>
    <name evidence="1" type="ORF">PTT_15855</name>
</gene>
<dbReference type="OrthoDB" id="3787579at2759"/>
<dbReference type="HOGENOM" id="CLU_072642_0_0_1"/>
<dbReference type="AlphaFoldDB" id="E3S140"/>
<evidence type="ECO:0000313" key="2">
    <source>
        <dbReference type="Proteomes" id="UP000001067"/>
    </source>
</evidence>
<organism evidence="2">
    <name type="scientific">Pyrenophora teres f. teres (strain 0-1)</name>
    <name type="common">Barley net blotch fungus</name>
    <name type="synonym">Drechslera teres f. teres</name>
    <dbReference type="NCBI Taxonomy" id="861557"/>
    <lineage>
        <taxon>Eukaryota</taxon>
        <taxon>Fungi</taxon>
        <taxon>Dikarya</taxon>
        <taxon>Ascomycota</taxon>
        <taxon>Pezizomycotina</taxon>
        <taxon>Dothideomycetes</taxon>
        <taxon>Pleosporomycetidae</taxon>
        <taxon>Pleosporales</taxon>
        <taxon>Pleosporineae</taxon>
        <taxon>Pleosporaceae</taxon>
        <taxon>Pyrenophora</taxon>
    </lineage>
</organism>
<sequence length="172" mass="18905">MYVRPPNTIATNAGTNFASEEFVNNANAIIIDIHEVLVKAHQSISKVKRYHAAIQQAFEVISADISTLTTTKDNILQMAVKAVNDTARPKGLVPTLLVFGTYPRLSKTLPPSPSITARATAIRKAIVEVRKIKAKRQVTKALGTRNRPNDIVTQVLELPLQSNIKVWREGLG</sequence>
<reference evidence="1 2" key="1">
    <citation type="journal article" date="2010" name="Genome Biol.">
        <title>A first genome assembly of the barley fungal pathogen Pyrenophora teres f. teres.</title>
        <authorList>
            <person name="Ellwood S.R."/>
            <person name="Liu Z."/>
            <person name="Syme R.A."/>
            <person name="Lai Z."/>
            <person name="Hane J.K."/>
            <person name="Keiper F."/>
            <person name="Moffat C.S."/>
            <person name="Oliver R.P."/>
            <person name="Friesen T.L."/>
        </authorList>
    </citation>
    <scope>NUCLEOTIDE SEQUENCE [LARGE SCALE GENOMIC DNA]</scope>
    <source>
        <strain evidence="1 2">0-1</strain>
    </source>
</reference>
<dbReference type="Proteomes" id="UP000001067">
    <property type="component" value="Unassembled WGS sequence"/>
</dbReference>
<dbReference type="KEGG" id="pte:PTT_15855"/>
<dbReference type="eggNOG" id="KOG0017">
    <property type="taxonomic scope" value="Eukaryota"/>
</dbReference>
<keyword evidence="2" id="KW-1185">Reference proteome</keyword>
<accession>E3S140</accession>
<name>E3S140_PYRTT</name>